<dbReference type="AlphaFoldDB" id="S5LVI8"/>
<keyword evidence="2" id="KW-1185">Reference proteome</keyword>
<proteinExistence type="predicted"/>
<evidence type="ECO:0000313" key="1">
    <source>
        <dbReference type="EMBL" id="AGR41829.1"/>
    </source>
</evidence>
<accession>S5LVI8</accession>
<dbReference type="EMBL" id="CP005076">
    <property type="protein sequence ID" value="AGR41829.1"/>
    <property type="molecule type" value="Genomic_DNA"/>
</dbReference>
<reference evidence="1 2" key="1">
    <citation type="journal article" date="2013" name="Genome Biol. Evol.">
        <title>Comparison of metabolic capacities and inference of gene content evolution in mosquito-associated Spiroplasma diminutum and S. taiwanense.</title>
        <authorList>
            <person name="Lo W.S."/>
            <person name="Ku C."/>
            <person name="Chen L.L."/>
            <person name="Chang T.H."/>
            <person name="Kuo C.H."/>
        </authorList>
    </citation>
    <scope>NUCLEOTIDE SEQUENCE [LARGE SCALE GENOMIC DNA]</scope>
    <source>
        <strain evidence="1">CUAS-1</strain>
    </source>
</reference>
<sequence>MKNINLFTKVNKVKLRTSFVSQTFQFSKLFIFN</sequence>
<gene>
    <name evidence="1" type="ORF">SDIMI_v3c01250</name>
</gene>
<organism evidence="1 2">
    <name type="scientific">Spiroplasma diminutum CUAS-1</name>
    <dbReference type="NCBI Taxonomy" id="1276221"/>
    <lineage>
        <taxon>Bacteria</taxon>
        <taxon>Bacillati</taxon>
        <taxon>Mycoplasmatota</taxon>
        <taxon>Mollicutes</taxon>
        <taxon>Entomoplasmatales</taxon>
        <taxon>Spiroplasmataceae</taxon>
        <taxon>Spiroplasma</taxon>
    </lineage>
</organism>
<dbReference type="KEGG" id="sdi:SDIMI_v3c01250"/>
<name>S5LVI8_9MOLU</name>
<evidence type="ECO:0000313" key="2">
    <source>
        <dbReference type="Proteomes" id="UP000014983"/>
    </source>
</evidence>
<dbReference type="Proteomes" id="UP000014983">
    <property type="component" value="Chromosome"/>
</dbReference>
<dbReference type="InParanoid" id="S5LVI8"/>
<dbReference type="HOGENOM" id="CLU_3383853_0_0_14"/>
<protein>
    <submittedName>
        <fullName evidence="1">Uncharacterized protein</fullName>
    </submittedName>
</protein>